<comment type="caution">
    <text evidence="1">The sequence shown here is derived from an EMBL/GenBank/DDBJ whole genome shotgun (WGS) entry which is preliminary data.</text>
</comment>
<evidence type="ECO:0000313" key="1">
    <source>
        <dbReference type="EMBL" id="GFR06034.1"/>
    </source>
</evidence>
<dbReference type="Proteomes" id="UP000887116">
    <property type="component" value="Unassembled WGS sequence"/>
</dbReference>
<accession>A0A8X6HMP0</accession>
<evidence type="ECO:0000313" key="2">
    <source>
        <dbReference type="Proteomes" id="UP000887116"/>
    </source>
</evidence>
<dbReference type="AlphaFoldDB" id="A0A8X6HMP0"/>
<dbReference type="OrthoDB" id="10284668at2759"/>
<proteinExistence type="predicted"/>
<name>A0A8X6HMP0_TRICU</name>
<reference evidence="1" key="1">
    <citation type="submission" date="2020-07" db="EMBL/GenBank/DDBJ databases">
        <title>Multicomponent nature underlies the extraordinary mechanical properties of spider dragline silk.</title>
        <authorList>
            <person name="Kono N."/>
            <person name="Nakamura H."/>
            <person name="Mori M."/>
            <person name="Yoshida Y."/>
            <person name="Ohtoshi R."/>
            <person name="Malay A.D."/>
            <person name="Moran D.A.P."/>
            <person name="Tomita M."/>
            <person name="Numata K."/>
            <person name="Arakawa K."/>
        </authorList>
    </citation>
    <scope>NUCLEOTIDE SEQUENCE</scope>
</reference>
<keyword evidence="2" id="KW-1185">Reference proteome</keyword>
<organism evidence="1 2">
    <name type="scientific">Trichonephila clavata</name>
    <name type="common">Joro spider</name>
    <name type="synonym">Nephila clavata</name>
    <dbReference type="NCBI Taxonomy" id="2740835"/>
    <lineage>
        <taxon>Eukaryota</taxon>
        <taxon>Metazoa</taxon>
        <taxon>Ecdysozoa</taxon>
        <taxon>Arthropoda</taxon>
        <taxon>Chelicerata</taxon>
        <taxon>Arachnida</taxon>
        <taxon>Araneae</taxon>
        <taxon>Araneomorphae</taxon>
        <taxon>Entelegynae</taxon>
        <taxon>Araneoidea</taxon>
        <taxon>Nephilidae</taxon>
        <taxon>Trichonephila</taxon>
    </lineage>
</organism>
<protein>
    <submittedName>
        <fullName evidence="1">Uncharacterized protein</fullName>
    </submittedName>
</protein>
<gene>
    <name evidence="1" type="ORF">TNCT_169411</name>
</gene>
<dbReference type="EMBL" id="BMAO01025938">
    <property type="protein sequence ID" value="GFR06034.1"/>
    <property type="molecule type" value="Genomic_DNA"/>
</dbReference>
<sequence>MVRSEDGRRHYANEANGSLETKKWFRFSRKSIYHLSEPERVRNPQGTKKWFRFGNRKNPQLNEVVEFPPENDWKVFYSRMITPVRLPVRTTPVNRRNRLGCFPW</sequence>